<evidence type="ECO:0000256" key="1">
    <source>
        <dbReference type="ARBA" id="ARBA00001974"/>
    </source>
</evidence>
<comment type="cofactor">
    <cofactor evidence="1">
        <name>FAD</name>
        <dbReference type="ChEBI" id="CHEBI:57692"/>
    </cofactor>
</comment>
<dbReference type="GO" id="GO:0071949">
    <property type="term" value="F:FAD binding"/>
    <property type="evidence" value="ECO:0007669"/>
    <property type="project" value="InterPro"/>
</dbReference>
<keyword evidence="6" id="KW-1133">Transmembrane helix</keyword>
<keyword evidence="3" id="KW-0274">FAD</keyword>
<dbReference type="Pfam" id="PF01494">
    <property type="entry name" value="FAD_binding_3"/>
    <property type="match status" value="2"/>
</dbReference>
<proteinExistence type="predicted"/>
<comment type="caution">
    <text evidence="8">The sequence shown here is derived from an EMBL/GenBank/DDBJ whole genome shotgun (WGS) entry which is preliminary data.</text>
</comment>
<evidence type="ECO:0000256" key="2">
    <source>
        <dbReference type="ARBA" id="ARBA00022630"/>
    </source>
</evidence>
<keyword evidence="6" id="KW-0472">Membrane</keyword>
<evidence type="ECO:0000256" key="5">
    <source>
        <dbReference type="ARBA" id="ARBA00023033"/>
    </source>
</evidence>
<dbReference type="EMBL" id="JAGMUU010000011">
    <property type="protein sequence ID" value="KAH7142871.1"/>
    <property type="molecule type" value="Genomic_DNA"/>
</dbReference>
<evidence type="ECO:0000259" key="7">
    <source>
        <dbReference type="Pfam" id="PF01494"/>
    </source>
</evidence>
<evidence type="ECO:0000256" key="6">
    <source>
        <dbReference type="SAM" id="Phobius"/>
    </source>
</evidence>
<evidence type="ECO:0000313" key="9">
    <source>
        <dbReference type="Proteomes" id="UP000717696"/>
    </source>
</evidence>
<keyword evidence="2" id="KW-0285">Flavoprotein</keyword>
<dbReference type="OrthoDB" id="655030at2759"/>
<accession>A0A9P9J214</accession>
<keyword evidence="5" id="KW-0503">Monooxygenase</keyword>
<dbReference type="GO" id="GO:0004497">
    <property type="term" value="F:monooxygenase activity"/>
    <property type="evidence" value="ECO:0007669"/>
    <property type="project" value="UniProtKB-KW"/>
</dbReference>
<protein>
    <recommendedName>
        <fullName evidence="7">FAD-binding domain-containing protein</fullName>
    </recommendedName>
</protein>
<evidence type="ECO:0000313" key="8">
    <source>
        <dbReference type="EMBL" id="KAH7142871.1"/>
    </source>
</evidence>
<dbReference type="PANTHER" id="PTHR47178:SF5">
    <property type="entry name" value="FAD-BINDING DOMAIN-CONTAINING PROTEIN"/>
    <property type="match status" value="1"/>
</dbReference>
<organism evidence="8 9">
    <name type="scientific">Dactylonectria estremocensis</name>
    <dbReference type="NCBI Taxonomy" id="1079267"/>
    <lineage>
        <taxon>Eukaryota</taxon>
        <taxon>Fungi</taxon>
        <taxon>Dikarya</taxon>
        <taxon>Ascomycota</taxon>
        <taxon>Pezizomycotina</taxon>
        <taxon>Sordariomycetes</taxon>
        <taxon>Hypocreomycetidae</taxon>
        <taxon>Hypocreales</taxon>
        <taxon>Nectriaceae</taxon>
        <taxon>Dactylonectria</taxon>
    </lineage>
</organism>
<keyword evidence="6" id="KW-0812">Transmembrane</keyword>
<dbReference type="InterPro" id="IPR036188">
    <property type="entry name" value="FAD/NAD-bd_sf"/>
</dbReference>
<keyword evidence="9" id="KW-1185">Reference proteome</keyword>
<evidence type="ECO:0000256" key="4">
    <source>
        <dbReference type="ARBA" id="ARBA00023002"/>
    </source>
</evidence>
<feature type="domain" description="FAD-binding" evidence="7">
    <location>
        <begin position="338"/>
        <end position="376"/>
    </location>
</feature>
<feature type="domain" description="FAD-binding" evidence="7">
    <location>
        <begin position="4"/>
        <end position="180"/>
    </location>
</feature>
<sequence>MGQFKVIIVGGGLAGSLLANGLINNGVDVTVYERDEESLKREGYQIRLGSASLKGFAACLTESHMASVLRKLGQSTGSSTTAPSLCNTKFETILDLSALPSYSKSSAINRVVLRDLLLDPIIAHGRVKYGKAFTHYETISDGSEEESVKVNFADGTTDQCDVLVAADGSGSRINTQVGARNIVDITSQLAFLAKGNVNTERLQKLPPRLLKGPALVFKNGISLFYALYLPASQQATEVLKLGSKIDFDESQASFYWTLSVPRDMCQFKDEADIPDRRQFCLDIVRDWAPEYHTMLSVGAEDDDGSQIFVTKLRASTKLSKQWRQRLQARKDNPPEEGSPRVWLMGDAVHAMQPNRGMGGNQAMHDAADMLPELLELNRLANTGSPLSAPQVQARCRAYEDKMIDRAFTWVARSGGISQPVSEEREANMLLKTVDLDGFLAKVFSFLAGLVLPVVTVIYKALKKPEH</sequence>
<dbReference type="PANTHER" id="PTHR47178">
    <property type="entry name" value="MONOOXYGENASE, FAD-BINDING"/>
    <property type="match status" value="1"/>
</dbReference>
<dbReference type="SUPFAM" id="SSF51905">
    <property type="entry name" value="FAD/NAD(P)-binding domain"/>
    <property type="match status" value="1"/>
</dbReference>
<dbReference type="PRINTS" id="PR00420">
    <property type="entry name" value="RNGMNOXGNASE"/>
</dbReference>
<name>A0A9P9J214_9HYPO</name>
<evidence type="ECO:0000256" key="3">
    <source>
        <dbReference type="ARBA" id="ARBA00022827"/>
    </source>
</evidence>
<dbReference type="Gene3D" id="3.50.50.60">
    <property type="entry name" value="FAD/NAD(P)-binding domain"/>
    <property type="match status" value="1"/>
</dbReference>
<reference evidence="8" key="1">
    <citation type="journal article" date="2021" name="Nat. Commun.">
        <title>Genetic determinants of endophytism in the Arabidopsis root mycobiome.</title>
        <authorList>
            <person name="Mesny F."/>
            <person name="Miyauchi S."/>
            <person name="Thiergart T."/>
            <person name="Pickel B."/>
            <person name="Atanasova L."/>
            <person name="Karlsson M."/>
            <person name="Huettel B."/>
            <person name="Barry K.W."/>
            <person name="Haridas S."/>
            <person name="Chen C."/>
            <person name="Bauer D."/>
            <person name="Andreopoulos W."/>
            <person name="Pangilinan J."/>
            <person name="LaButti K."/>
            <person name="Riley R."/>
            <person name="Lipzen A."/>
            <person name="Clum A."/>
            <person name="Drula E."/>
            <person name="Henrissat B."/>
            <person name="Kohler A."/>
            <person name="Grigoriev I.V."/>
            <person name="Martin F.M."/>
            <person name="Hacquard S."/>
        </authorList>
    </citation>
    <scope>NUCLEOTIDE SEQUENCE</scope>
    <source>
        <strain evidence="8">MPI-CAGE-AT-0021</strain>
    </source>
</reference>
<feature type="transmembrane region" description="Helical" evidence="6">
    <location>
        <begin position="438"/>
        <end position="461"/>
    </location>
</feature>
<dbReference type="AlphaFoldDB" id="A0A9P9J214"/>
<dbReference type="Proteomes" id="UP000717696">
    <property type="component" value="Unassembled WGS sequence"/>
</dbReference>
<dbReference type="InterPro" id="IPR002938">
    <property type="entry name" value="FAD-bd"/>
</dbReference>
<keyword evidence="4" id="KW-0560">Oxidoreductase</keyword>
<gene>
    <name evidence="8" type="ORF">B0J13DRAFT_503247</name>
</gene>